<evidence type="ECO:0000256" key="2">
    <source>
        <dbReference type="ARBA" id="ARBA00008766"/>
    </source>
</evidence>
<organism evidence="10 11">
    <name type="scientific">Vanilla planifolia</name>
    <name type="common">Vanilla</name>
    <dbReference type="NCBI Taxonomy" id="51239"/>
    <lineage>
        <taxon>Eukaryota</taxon>
        <taxon>Viridiplantae</taxon>
        <taxon>Streptophyta</taxon>
        <taxon>Embryophyta</taxon>
        <taxon>Tracheophyta</taxon>
        <taxon>Spermatophyta</taxon>
        <taxon>Magnoliopsida</taxon>
        <taxon>Liliopsida</taxon>
        <taxon>Asparagales</taxon>
        <taxon>Orchidaceae</taxon>
        <taxon>Vanilloideae</taxon>
        <taxon>Vanilleae</taxon>
        <taxon>Vanilla</taxon>
    </lineage>
</organism>
<evidence type="ECO:0000256" key="6">
    <source>
        <dbReference type="SAM" id="MobiDB-lite"/>
    </source>
</evidence>
<dbReference type="Pfam" id="PF16188">
    <property type="entry name" value="Peptidase_M24_C"/>
    <property type="match status" value="1"/>
</dbReference>
<dbReference type="Gene3D" id="3.40.350.10">
    <property type="entry name" value="Creatinase/prolidase N-terminal domain"/>
    <property type="match status" value="1"/>
</dbReference>
<dbReference type="SUPFAM" id="SSF55920">
    <property type="entry name" value="Creatinase/aminopeptidase"/>
    <property type="match status" value="1"/>
</dbReference>
<dbReference type="PANTHER" id="PTHR43763">
    <property type="entry name" value="XAA-PRO AMINOPEPTIDASE 1"/>
    <property type="match status" value="1"/>
</dbReference>
<protein>
    <recommendedName>
        <fullName evidence="12">Metallopeptidase M24 family protein</fullName>
    </recommendedName>
</protein>
<keyword evidence="3" id="KW-0479">Metal-binding</keyword>
<comment type="caution">
    <text evidence="10">The sequence shown here is derived from an EMBL/GenBank/DDBJ whole genome shotgun (WGS) entry which is preliminary data.</text>
</comment>
<keyword evidence="4" id="KW-0378">Hydrolase</keyword>
<reference evidence="10 11" key="1">
    <citation type="journal article" date="2020" name="Nat. Food">
        <title>A phased Vanilla planifolia genome enables genetic improvement of flavour and production.</title>
        <authorList>
            <person name="Hasing T."/>
            <person name="Tang H."/>
            <person name="Brym M."/>
            <person name="Khazi F."/>
            <person name="Huang T."/>
            <person name="Chambers A.H."/>
        </authorList>
    </citation>
    <scope>NUCLEOTIDE SEQUENCE [LARGE SCALE GENOMIC DNA]</scope>
    <source>
        <tissue evidence="10">Leaf</tissue>
    </source>
</reference>
<dbReference type="Pfam" id="PF00557">
    <property type="entry name" value="Peptidase_M24"/>
    <property type="match status" value="1"/>
</dbReference>
<evidence type="ECO:0000256" key="4">
    <source>
        <dbReference type="ARBA" id="ARBA00022801"/>
    </source>
</evidence>
<sequence length="626" mass="69873">MAAANSSLTFLLVGYHSRVNAQRFCCLSLSLPVSRIFSASATFRGNRRLLAAQSSGGGITARPSSELVRNHTGGAGSSEDVKLKSLRELFSHPGIGIDAYIIPSQDAHQSEFIAECFLRRAYITGFDGSAGTAVVTKDKAALWTDGRYFLQAEKQLGHDWILMRSGNIGVPMIAEWLNEVLSPGCRIGVDPFLFSHNATEELKESLSEKNHELVFLYDKNLVDEIWQDSRPMPPIKPIRVHDIKYAGVDLSSKLSTLVSELVEANCTAVVISMLDEIAWLLNLRGSDVPHSPVFYSYLIVTTTGATLFVDNAKVTEEVMLHLTKAGVKLRPYEAILSEIERDAAALTEFWAWLEDEILMNKDLTEVQVSDKLLEYRRKQDGFIDTSFETISGYGANGAVIHYRPTQDSCMVVDDKSLFLLDSGGQYIDGTTDITRTVHFGEPTSRQKECFTRVLQGHIALDQAIFPEQTPGFVLDVFARSSLWKIGLDYRHGTGHGVGAALNVHEGPQSISFRYGNMTALQRGMIVSDEPGYYEDHCFGIRIENLLHIKEENVPNNFGGVRYLGFERLTFVPIQSKLIDCSLLSSVEIAWYNKYHSEIWEKVSPLVEGPARAWLWRNTRPLSHLPQ</sequence>
<dbReference type="AlphaFoldDB" id="A0A835U6G7"/>
<evidence type="ECO:0000259" key="9">
    <source>
        <dbReference type="Pfam" id="PF16188"/>
    </source>
</evidence>
<dbReference type="GO" id="GO:0046872">
    <property type="term" value="F:metal ion binding"/>
    <property type="evidence" value="ECO:0007669"/>
    <property type="project" value="UniProtKB-KW"/>
</dbReference>
<name>A0A835U6G7_VANPL</name>
<dbReference type="Gene3D" id="3.90.230.10">
    <property type="entry name" value="Creatinase/methionine aminopeptidase superfamily"/>
    <property type="match status" value="1"/>
</dbReference>
<dbReference type="SUPFAM" id="SSF53092">
    <property type="entry name" value="Creatinase/prolidase N-terminal domain"/>
    <property type="match status" value="1"/>
</dbReference>
<evidence type="ECO:0000313" key="10">
    <source>
        <dbReference type="EMBL" id="KAG0451374.1"/>
    </source>
</evidence>
<keyword evidence="5" id="KW-0464">Manganese</keyword>
<feature type="region of interest" description="Disordered" evidence="6">
    <location>
        <begin position="55"/>
        <end position="78"/>
    </location>
</feature>
<evidence type="ECO:0000259" key="7">
    <source>
        <dbReference type="Pfam" id="PF00557"/>
    </source>
</evidence>
<dbReference type="Pfam" id="PF01321">
    <property type="entry name" value="Creatinase_N"/>
    <property type="match status" value="1"/>
</dbReference>
<dbReference type="PANTHER" id="PTHR43763:SF6">
    <property type="entry name" value="XAA-PRO AMINOPEPTIDASE 1"/>
    <property type="match status" value="1"/>
</dbReference>
<dbReference type="InterPro" id="IPR000994">
    <property type="entry name" value="Pept_M24"/>
</dbReference>
<proteinExistence type="inferred from homology"/>
<dbReference type="FunFam" id="3.40.350.10:FF:000003">
    <property type="entry name" value="Xaa-pro aminopeptidase P"/>
    <property type="match status" value="1"/>
</dbReference>
<evidence type="ECO:0000256" key="5">
    <source>
        <dbReference type="ARBA" id="ARBA00023211"/>
    </source>
</evidence>
<dbReference type="InterPro" id="IPR033740">
    <property type="entry name" value="Pept_M24B"/>
</dbReference>
<evidence type="ECO:0000313" key="11">
    <source>
        <dbReference type="Proteomes" id="UP000636800"/>
    </source>
</evidence>
<evidence type="ECO:0008006" key="12">
    <source>
        <dbReference type="Google" id="ProtNLM"/>
    </source>
</evidence>
<feature type="domain" description="Peptidase M24" evidence="7">
    <location>
        <begin position="340"/>
        <end position="550"/>
    </location>
</feature>
<feature type="domain" description="Peptidase M24 C-terminal" evidence="9">
    <location>
        <begin position="562"/>
        <end position="621"/>
    </location>
</feature>
<dbReference type="InterPro" id="IPR036005">
    <property type="entry name" value="Creatinase/aminopeptidase-like"/>
</dbReference>
<evidence type="ECO:0000259" key="8">
    <source>
        <dbReference type="Pfam" id="PF01321"/>
    </source>
</evidence>
<dbReference type="GO" id="GO:0070006">
    <property type="term" value="F:metalloaminopeptidase activity"/>
    <property type="evidence" value="ECO:0007669"/>
    <property type="project" value="InterPro"/>
</dbReference>
<gene>
    <name evidence="10" type="ORF">HPP92_026495</name>
</gene>
<comment type="similarity">
    <text evidence="2">Belongs to the peptidase M24B family.</text>
</comment>
<dbReference type="Proteomes" id="UP000636800">
    <property type="component" value="Unassembled WGS sequence"/>
</dbReference>
<evidence type="ECO:0000256" key="1">
    <source>
        <dbReference type="ARBA" id="ARBA00001936"/>
    </source>
</evidence>
<dbReference type="GO" id="GO:0005737">
    <property type="term" value="C:cytoplasm"/>
    <property type="evidence" value="ECO:0007669"/>
    <property type="project" value="UniProtKB-ARBA"/>
</dbReference>
<comment type="cofactor">
    <cofactor evidence="1">
        <name>Mn(2+)</name>
        <dbReference type="ChEBI" id="CHEBI:29035"/>
    </cofactor>
</comment>
<keyword evidence="11" id="KW-1185">Reference proteome</keyword>
<evidence type="ECO:0000256" key="3">
    <source>
        <dbReference type="ARBA" id="ARBA00022723"/>
    </source>
</evidence>
<dbReference type="CDD" id="cd01085">
    <property type="entry name" value="APP"/>
    <property type="match status" value="1"/>
</dbReference>
<accession>A0A835U6G7</accession>
<dbReference type="InterPro" id="IPR032416">
    <property type="entry name" value="Peptidase_M24_C"/>
</dbReference>
<dbReference type="EMBL" id="JADCNL010000062">
    <property type="protein sequence ID" value="KAG0451374.1"/>
    <property type="molecule type" value="Genomic_DNA"/>
</dbReference>
<dbReference type="InterPro" id="IPR000587">
    <property type="entry name" value="Creatinase_N"/>
</dbReference>
<dbReference type="InterPro" id="IPR050422">
    <property type="entry name" value="X-Pro_aminopeptidase_P"/>
</dbReference>
<dbReference type="FunFam" id="3.90.230.10:FF:000007">
    <property type="entry name" value="Xaa-Pro aminopeptidase P"/>
    <property type="match status" value="1"/>
</dbReference>
<feature type="domain" description="Creatinase N-terminal" evidence="8">
    <location>
        <begin position="85"/>
        <end position="209"/>
    </location>
</feature>
<dbReference type="InterPro" id="IPR029149">
    <property type="entry name" value="Creatin/AminoP/Spt16_N"/>
</dbReference>